<dbReference type="InterPro" id="IPR050639">
    <property type="entry name" value="SSR_resolvase"/>
</dbReference>
<dbReference type="AlphaFoldDB" id="A0A5C6ADC9"/>
<feature type="domain" description="Recombinase" evidence="3">
    <location>
        <begin position="190"/>
        <end position="340"/>
    </location>
</feature>
<dbReference type="PANTHER" id="PTHR30461:SF23">
    <property type="entry name" value="DNA RECOMBINASE-RELATED"/>
    <property type="match status" value="1"/>
</dbReference>
<dbReference type="EMBL" id="SJPM01000004">
    <property type="protein sequence ID" value="TWT97417.1"/>
    <property type="molecule type" value="Genomic_DNA"/>
</dbReference>
<dbReference type="SUPFAM" id="SSF53041">
    <property type="entry name" value="Resolvase-like"/>
    <property type="match status" value="1"/>
</dbReference>
<dbReference type="SMART" id="SM00857">
    <property type="entry name" value="Resolvase"/>
    <property type="match status" value="1"/>
</dbReference>
<dbReference type="PANTHER" id="PTHR30461">
    <property type="entry name" value="DNA-INVERTASE FROM LAMBDOID PROPHAGE"/>
    <property type="match status" value="1"/>
</dbReference>
<dbReference type="InterPro" id="IPR038109">
    <property type="entry name" value="DNA_bind_recomb_sf"/>
</dbReference>
<dbReference type="InterPro" id="IPR006119">
    <property type="entry name" value="Resolv_N"/>
</dbReference>
<evidence type="ECO:0000259" key="3">
    <source>
        <dbReference type="PROSITE" id="PS51737"/>
    </source>
</evidence>
<dbReference type="OrthoDB" id="244546at2"/>
<reference evidence="4 5" key="1">
    <citation type="submission" date="2019-02" db="EMBL/GenBank/DDBJ databases">
        <title>Deep-cultivation of Planctomycetes and their phenomic and genomic characterization uncovers novel biology.</title>
        <authorList>
            <person name="Wiegand S."/>
            <person name="Jogler M."/>
            <person name="Boedeker C."/>
            <person name="Pinto D."/>
            <person name="Vollmers J."/>
            <person name="Rivas-Marin E."/>
            <person name="Kohn T."/>
            <person name="Peeters S.H."/>
            <person name="Heuer A."/>
            <person name="Rast P."/>
            <person name="Oberbeckmann S."/>
            <person name="Bunk B."/>
            <person name="Jeske O."/>
            <person name="Meyerdierks A."/>
            <person name="Storesund J.E."/>
            <person name="Kallscheuer N."/>
            <person name="Luecker S."/>
            <person name="Lage O.M."/>
            <person name="Pohl T."/>
            <person name="Merkel B.J."/>
            <person name="Hornburger P."/>
            <person name="Mueller R.-W."/>
            <person name="Bruemmer F."/>
            <person name="Labrenz M."/>
            <person name="Spormann A.M."/>
            <person name="Op Den Camp H."/>
            <person name="Overmann J."/>
            <person name="Amann R."/>
            <person name="Jetten M.S.M."/>
            <person name="Mascher T."/>
            <person name="Medema M.H."/>
            <person name="Devos D.P."/>
            <person name="Kaster A.-K."/>
            <person name="Ovreas L."/>
            <person name="Rohde M."/>
            <person name="Galperin M.Y."/>
            <person name="Jogler C."/>
        </authorList>
    </citation>
    <scope>NUCLEOTIDE SEQUENCE [LARGE SCALE GENOMIC DNA]</scope>
    <source>
        <strain evidence="4 5">Pla100</strain>
    </source>
</reference>
<sequence length="738" mass="84391">MSNTAQATRRTDTRERRSRLSDKILDHHLDRLAIVYVRQSTQHQVLEHRESTARQYALTDRAEEFGWSQDRIEVIDDDQGISGSSIVGREGFQRLLGEISADRVGIVLGLEMSRLARSCKDWHTLLELCAIYRVLLADADGLYDPSNHNDRLLLGLKGTMSEAELHILKTRMHQGMWNKAERGEVLNHPPIGYIRSVKARDGEGDYVIDPDAQVQEVVKMVFDQFVRLGSINALLRWMVSHDIKVPVRPHFGSDRGELTWRPPNRVTLCNMLHHPIYAGAYRWGHREVDTRKKIAGRPTTGRTLKSHEDCRVLIRDRFDAYIDWETFERIQQKLRENSHLGTTLSAPRHGPSVLAGLVVCGRCGHRMLVQYANIRKENPTGSLRYSCQRDAIDYGGDLCQSLSGESLEAFVISRLLQVVEPASLEVSLAAVEDIQRERERLKSHWQQRLSRSNHGVEVARKSYAAVDPENRLVAKELERRWEEALREQEQLTIEYDRFQTSTPAKLSDNERQEIKSLSECLPQLWIAETTTAEDRCEIARLLIDEVVVNVEGDSERVDVDIHWKGGFGSHHAMRRPVQTYEQLSYYDELLSRIKALLDEGKTLGSIAKLLNAEGYQPPKRSSLFSAGILARFLRDRGIRTGPLPKSVTEERHLRRDEWWLSDLAAALSMPIATLHRWQRVGWVTSHKVAATGRWSIYADAEELARLTQLRTQHRGWPDPYPRALITPKPNPNSDSAGE</sequence>
<evidence type="ECO:0000313" key="5">
    <source>
        <dbReference type="Proteomes" id="UP000316213"/>
    </source>
</evidence>
<evidence type="ECO:0000256" key="1">
    <source>
        <dbReference type="SAM" id="MobiDB-lite"/>
    </source>
</evidence>
<dbReference type="Pfam" id="PF07508">
    <property type="entry name" value="Recombinase"/>
    <property type="match status" value="1"/>
</dbReference>
<protein>
    <recommendedName>
        <fullName evidence="6">Recombinase</fullName>
    </recommendedName>
</protein>
<keyword evidence="5" id="KW-1185">Reference proteome</keyword>
<dbReference type="Proteomes" id="UP000316213">
    <property type="component" value="Unassembled WGS sequence"/>
</dbReference>
<evidence type="ECO:0000259" key="2">
    <source>
        <dbReference type="PROSITE" id="PS51736"/>
    </source>
</evidence>
<proteinExistence type="predicted"/>
<dbReference type="GO" id="GO:0000150">
    <property type="term" value="F:DNA strand exchange activity"/>
    <property type="evidence" value="ECO:0007669"/>
    <property type="project" value="InterPro"/>
</dbReference>
<feature type="region of interest" description="Disordered" evidence="1">
    <location>
        <begin position="714"/>
        <end position="738"/>
    </location>
</feature>
<gene>
    <name evidence="4" type="ORF">Pla100_25690</name>
</gene>
<dbReference type="PROSITE" id="PS51737">
    <property type="entry name" value="RECOMBINASE_DNA_BIND"/>
    <property type="match status" value="1"/>
</dbReference>
<dbReference type="InterPro" id="IPR036162">
    <property type="entry name" value="Resolvase-like_N_sf"/>
</dbReference>
<dbReference type="CDD" id="cd00338">
    <property type="entry name" value="Ser_Recombinase"/>
    <property type="match status" value="1"/>
</dbReference>
<dbReference type="Gene3D" id="3.40.50.1390">
    <property type="entry name" value="Resolvase, N-terminal catalytic domain"/>
    <property type="match status" value="1"/>
</dbReference>
<dbReference type="Pfam" id="PF13408">
    <property type="entry name" value="Zn_ribbon_recom"/>
    <property type="match status" value="1"/>
</dbReference>
<dbReference type="Pfam" id="PF00239">
    <property type="entry name" value="Resolvase"/>
    <property type="match status" value="1"/>
</dbReference>
<dbReference type="RefSeq" id="WP_146578004.1">
    <property type="nucleotide sequence ID" value="NZ_SJPM01000004.1"/>
</dbReference>
<dbReference type="InterPro" id="IPR011109">
    <property type="entry name" value="DNA_bind_recombinase_dom"/>
</dbReference>
<name>A0A5C6ADC9_9BACT</name>
<feature type="domain" description="Resolvase/invertase-type recombinase catalytic" evidence="2">
    <location>
        <begin position="32"/>
        <end position="183"/>
    </location>
</feature>
<comment type="caution">
    <text evidence="4">The sequence shown here is derived from an EMBL/GenBank/DDBJ whole genome shotgun (WGS) entry which is preliminary data.</text>
</comment>
<dbReference type="InterPro" id="IPR025827">
    <property type="entry name" value="Zn_ribbon_recom_dom"/>
</dbReference>
<evidence type="ECO:0008006" key="6">
    <source>
        <dbReference type="Google" id="ProtNLM"/>
    </source>
</evidence>
<accession>A0A5C6ADC9</accession>
<organism evidence="4 5">
    <name type="scientific">Neorhodopirellula pilleata</name>
    <dbReference type="NCBI Taxonomy" id="2714738"/>
    <lineage>
        <taxon>Bacteria</taxon>
        <taxon>Pseudomonadati</taxon>
        <taxon>Planctomycetota</taxon>
        <taxon>Planctomycetia</taxon>
        <taxon>Pirellulales</taxon>
        <taxon>Pirellulaceae</taxon>
        <taxon>Neorhodopirellula</taxon>
    </lineage>
</organism>
<dbReference type="Gene3D" id="3.90.1750.20">
    <property type="entry name" value="Putative Large Serine Recombinase, Chain B, Domain 2"/>
    <property type="match status" value="1"/>
</dbReference>
<dbReference type="GO" id="GO:0003677">
    <property type="term" value="F:DNA binding"/>
    <property type="evidence" value="ECO:0007669"/>
    <property type="project" value="InterPro"/>
</dbReference>
<evidence type="ECO:0000313" key="4">
    <source>
        <dbReference type="EMBL" id="TWT97417.1"/>
    </source>
</evidence>
<dbReference type="PROSITE" id="PS51736">
    <property type="entry name" value="RECOMBINASES_3"/>
    <property type="match status" value="1"/>
</dbReference>